<dbReference type="AlphaFoldDB" id="J3NHP8"/>
<dbReference type="InterPro" id="IPR047182">
    <property type="entry name" value="MRM1"/>
</dbReference>
<feature type="domain" description="RNA 2-O ribose methyltransferase substrate binding" evidence="11">
    <location>
        <begin position="438"/>
        <end position="520"/>
    </location>
</feature>
<keyword evidence="3" id="KW-0698">rRNA processing</keyword>
<feature type="compositionally biased region" description="Low complexity" evidence="10">
    <location>
        <begin position="161"/>
        <end position="174"/>
    </location>
</feature>
<evidence type="ECO:0000313" key="14">
    <source>
        <dbReference type="Proteomes" id="UP000006039"/>
    </source>
</evidence>
<organism evidence="12">
    <name type="scientific">Gaeumannomyces tritici (strain R3-111a-1)</name>
    <name type="common">Wheat and barley take-all root rot fungus</name>
    <name type="synonym">Gaeumannomyces graminis var. tritici</name>
    <dbReference type="NCBI Taxonomy" id="644352"/>
    <lineage>
        <taxon>Eukaryota</taxon>
        <taxon>Fungi</taxon>
        <taxon>Dikarya</taxon>
        <taxon>Ascomycota</taxon>
        <taxon>Pezizomycotina</taxon>
        <taxon>Sordariomycetes</taxon>
        <taxon>Sordariomycetidae</taxon>
        <taxon>Magnaporthales</taxon>
        <taxon>Magnaporthaceae</taxon>
        <taxon>Gaeumannomyces</taxon>
    </lineage>
</organism>
<feature type="compositionally biased region" description="Polar residues" evidence="10">
    <location>
        <begin position="107"/>
        <end position="122"/>
    </location>
</feature>
<dbReference type="Gene3D" id="3.40.1280.10">
    <property type="match status" value="1"/>
</dbReference>
<evidence type="ECO:0000313" key="13">
    <source>
        <dbReference type="EnsemblFungi" id="EJT80791"/>
    </source>
</evidence>
<dbReference type="VEuPathDB" id="FungiDB:GGTG_00785"/>
<dbReference type="PANTHER" id="PTHR46103:SF1">
    <property type="entry name" value="RRNA METHYLTRANSFERASE 1, MITOCHONDRIAL"/>
    <property type="match status" value="1"/>
</dbReference>
<keyword evidence="14" id="KW-1185">Reference proteome</keyword>
<dbReference type="Gene3D" id="3.30.1330.30">
    <property type="match status" value="1"/>
</dbReference>
<dbReference type="SUPFAM" id="SSF55315">
    <property type="entry name" value="L30e-like"/>
    <property type="match status" value="1"/>
</dbReference>
<keyword evidence="7" id="KW-0809">Transit peptide</keyword>
<dbReference type="PANTHER" id="PTHR46103">
    <property type="entry name" value="RRNA METHYLTRANSFERASE 1, MITOCHONDRIAL"/>
    <property type="match status" value="1"/>
</dbReference>
<dbReference type="InterPro" id="IPR029064">
    <property type="entry name" value="Ribosomal_eL30-like_sf"/>
</dbReference>
<feature type="region of interest" description="Disordered" evidence="10">
    <location>
        <begin position="152"/>
        <end position="421"/>
    </location>
</feature>
<dbReference type="Proteomes" id="UP000006039">
    <property type="component" value="Unassembled WGS sequence"/>
</dbReference>
<reference evidence="13" key="5">
    <citation type="submission" date="2018-04" db="UniProtKB">
        <authorList>
            <consortium name="EnsemblFungi"/>
        </authorList>
    </citation>
    <scope>IDENTIFICATION</scope>
    <source>
        <strain evidence="13">R3-111a-1</strain>
    </source>
</reference>
<reference evidence="12" key="3">
    <citation type="submission" date="2010-09" db="EMBL/GenBank/DDBJ databases">
        <title>Annotation of Gaeumannomyces graminis var. tritici R3-111a-1.</title>
        <authorList>
            <consortium name="The Broad Institute Genome Sequencing Platform"/>
            <person name="Ma L.-J."/>
            <person name="Dead R."/>
            <person name="Young S.K."/>
            <person name="Zeng Q."/>
            <person name="Gargeya S."/>
            <person name="Fitzgerald M."/>
            <person name="Haas B."/>
            <person name="Abouelleil A."/>
            <person name="Alvarado L."/>
            <person name="Arachchi H.M."/>
            <person name="Berlin A."/>
            <person name="Brown A."/>
            <person name="Chapman S.B."/>
            <person name="Chen Z."/>
            <person name="Dunbar C."/>
            <person name="Freedman E."/>
            <person name="Gearin G."/>
            <person name="Gellesch M."/>
            <person name="Goldberg J."/>
            <person name="Griggs A."/>
            <person name="Gujja S."/>
            <person name="Heiman D."/>
            <person name="Howarth C."/>
            <person name="Larson L."/>
            <person name="Lui A."/>
            <person name="MacDonald P.J.P."/>
            <person name="Mehta T."/>
            <person name="Montmayeur A."/>
            <person name="Murphy C."/>
            <person name="Neiman D."/>
            <person name="Pearson M."/>
            <person name="Priest M."/>
            <person name="Roberts A."/>
            <person name="Saif S."/>
            <person name="Shea T."/>
            <person name="Shenoy N."/>
            <person name="Sisk P."/>
            <person name="Stolte C."/>
            <person name="Sykes S."/>
            <person name="Yandava C."/>
            <person name="Wortman J."/>
            <person name="Nusbaum C."/>
            <person name="Birren B."/>
        </authorList>
    </citation>
    <scope>NUCLEOTIDE SEQUENCE</scope>
    <source>
        <strain evidence="12">R3-111a-1</strain>
    </source>
</reference>
<dbReference type="GO" id="GO:0003723">
    <property type="term" value="F:RNA binding"/>
    <property type="evidence" value="ECO:0007669"/>
    <property type="project" value="InterPro"/>
</dbReference>
<feature type="compositionally biased region" description="Polar residues" evidence="10">
    <location>
        <begin position="53"/>
        <end position="62"/>
    </location>
</feature>
<evidence type="ECO:0000256" key="1">
    <source>
        <dbReference type="ARBA" id="ARBA00004173"/>
    </source>
</evidence>
<evidence type="ECO:0000256" key="5">
    <source>
        <dbReference type="ARBA" id="ARBA00022679"/>
    </source>
</evidence>
<dbReference type="EMBL" id="GL385395">
    <property type="protein sequence ID" value="EJT80791.1"/>
    <property type="molecule type" value="Genomic_DNA"/>
</dbReference>
<dbReference type="Pfam" id="PF08032">
    <property type="entry name" value="SpoU_sub_bind"/>
    <property type="match status" value="1"/>
</dbReference>
<accession>J3NHP8</accession>
<proteinExistence type="inferred from homology"/>
<dbReference type="CDD" id="cd18105">
    <property type="entry name" value="SpoU-like_MRM1"/>
    <property type="match status" value="1"/>
</dbReference>
<reference evidence="13" key="4">
    <citation type="journal article" date="2015" name="G3 (Bethesda)">
        <title>Genome sequences of three phytopathogenic species of the Magnaporthaceae family of fungi.</title>
        <authorList>
            <person name="Okagaki L.H."/>
            <person name="Nunes C.C."/>
            <person name="Sailsbery J."/>
            <person name="Clay B."/>
            <person name="Brown D."/>
            <person name="John T."/>
            <person name="Oh Y."/>
            <person name="Young N."/>
            <person name="Fitzgerald M."/>
            <person name="Haas B.J."/>
            <person name="Zeng Q."/>
            <person name="Young S."/>
            <person name="Adiconis X."/>
            <person name="Fan L."/>
            <person name="Levin J.Z."/>
            <person name="Mitchell T.K."/>
            <person name="Okubara P.A."/>
            <person name="Farman M.L."/>
            <person name="Kohn L.M."/>
            <person name="Birren B."/>
            <person name="Ma L.-J."/>
            <person name="Dean R.A."/>
        </authorList>
    </citation>
    <scope>NUCLEOTIDE SEQUENCE</scope>
    <source>
        <strain evidence="13">R3-111a-1</strain>
    </source>
</reference>
<keyword evidence="6" id="KW-0949">S-adenosyl-L-methionine</keyword>
<dbReference type="InterPro" id="IPR001537">
    <property type="entry name" value="SpoU_MeTrfase"/>
</dbReference>
<evidence type="ECO:0000256" key="3">
    <source>
        <dbReference type="ARBA" id="ARBA00022552"/>
    </source>
</evidence>
<evidence type="ECO:0000256" key="6">
    <source>
        <dbReference type="ARBA" id="ARBA00022691"/>
    </source>
</evidence>
<evidence type="ECO:0000256" key="9">
    <source>
        <dbReference type="ARBA" id="ARBA00034881"/>
    </source>
</evidence>
<dbReference type="STRING" id="644352.J3NHP8"/>
<dbReference type="InterPro" id="IPR047261">
    <property type="entry name" value="MRM1_MeTrfase_dom"/>
</dbReference>
<dbReference type="InterPro" id="IPR013123">
    <property type="entry name" value="SpoU_subst-bd"/>
</dbReference>
<reference evidence="14" key="1">
    <citation type="submission" date="2010-07" db="EMBL/GenBank/DDBJ databases">
        <title>The genome sequence of Gaeumannomyces graminis var. tritici strain R3-111a-1.</title>
        <authorList>
            <consortium name="The Broad Institute Genome Sequencing Platform"/>
            <person name="Ma L.-J."/>
            <person name="Dead R."/>
            <person name="Young S."/>
            <person name="Zeng Q."/>
            <person name="Koehrsen M."/>
            <person name="Alvarado L."/>
            <person name="Berlin A."/>
            <person name="Chapman S.B."/>
            <person name="Chen Z."/>
            <person name="Freedman E."/>
            <person name="Gellesch M."/>
            <person name="Goldberg J."/>
            <person name="Griggs A."/>
            <person name="Gujja S."/>
            <person name="Heilman E.R."/>
            <person name="Heiman D."/>
            <person name="Hepburn T."/>
            <person name="Howarth C."/>
            <person name="Jen D."/>
            <person name="Larson L."/>
            <person name="Mehta T."/>
            <person name="Neiman D."/>
            <person name="Pearson M."/>
            <person name="Roberts A."/>
            <person name="Saif S."/>
            <person name="Shea T."/>
            <person name="Shenoy N."/>
            <person name="Sisk P."/>
            <person name="Stolte C."/>
            <person name="Sykes S."/>
            <person name="Walk T."/>
            <person name="White J."/>
            <person name="Yandava C."/>
            <person name="Haas B."/>
            <person name="Nusbaum C."/>
            <person name="Birren B."/>
        </authorList>
    </citation>
    <scope>NUCLEOTIDE SEQUENCE [LARGE SCALE GENOMIC DNA]</scope>
    <source>
        <strain evidence="14">R3-111a-1</strain>
    </source>
</reference>
<keyword evidence="5" id="KW-0808">Transferase</keyword>
<evidence type="ECO:0000256" key="8">
    <source>
        <dbReference type="ARBA" id="ARBA00023128"/>
    </source>
</evidence>
<feature type="region of interest" description="Disordered" evidence="10">
    <location>
        <begin position="31"/>
        <end position="123"/>
    </location>
</feature>
<dbReference type="RefSeq" id="XP_009216800.1">
    <property type="nucleotide sequence ID" value="XM_009218536.1"/>
</dbReference>
<dbReference type="HOGENOM" id="CLU_021322_5_2_1"/>
<feature type="compositionally biased region" description="Basic and acidic residues" evidence="10">
    <location>
        <begin position="82"/>
        <end position="103"/>
    </location>
</feature>
<reference evidence="12" key="2">
    <citation type="submission" date="2010-07" db="EMBL/GenBank/DDBJ databases">
        <authorList>
            <consortium name="The Broad Institute Genome Sequencing Platform"/>
            <consortium name="Broad Institute Genome Sequencing Center for Infectious Disease"/>
            <person name="Ma L.-J."/>
            <person name="Dead R."/>
            <person name="Young S."/>
            <person name="Zeng Q."/>
            <person name="Koehrsen M."/>
            <person name="Alvarado L."/>
            <person name="Berlin A."/>
            <person name="Chapman S.B."/>
            <person name="Chen Z."/>
            <person name="Freedman E."/>
            <person name="Gellesch M."/>
            <person name="Goldberg J."/>
            <person name="Griggs A."/>
            <person name="Gujja S."/>
            <person name="Heilman E.R."/>
            <person name="Heiman D."/>
            <person name="Hepburn T."/>
            <person name="Howarth C."/>
            <person name="Jen D."/>
            <person name="Larson L."/>
            <person name="Mehta T."/>
            <person name="Neiman D."/>
            <person name="Pearson M."/>
            <person name="Roberts A."/>
            <person name="Saif S."/>
            <person name="Shea T."/>
            <person name="Shenoy N."/>
            <person name="Sisk P."/>
            <person name="Stolte C."/>
            <person name="Sykes S."/>
            <person name="Walk T."/>
            <person name="White J."/>
            <person name="Yandava C."/>
            <person name="Haas B."/>
            <person name="Nusbaum C."/>
            <person name="Birren B."/>
        </authorList>
    </citation>
    <scope>NUCLEOTIDE SEQUENCE</scope>
    <source>
        <strain evidence="12">R3-111a-1</strain>
    </source>
</reference>
<keyword evidence="8" id="KW-0496">Mitochondrion</keyword>
<dbReference type="Pfam" id="PF00588">
    <property type="entry name" value="SpoU_methylase"/>
    <property type="match status" value="1"/>
</dbReference>
<evidence type="ECO:0000256" key="10">
    <source>
        <dbReference type="SAM" id="MobiDB-lite"/>
    </source>
</evidence>
<dbReference type="GO" id="GO:0016435">
    <property type="term" value="F:rRNA (guanine) methyltransferase activity"/>
    <property type="evidence" value="ECO:0007669"/>
    <property type="project" value="TreeGrafter"/>
</dbReference>
<keyword evidence="4" id="KW-0489">Methyltransferase</keyword>
<dbReference type="OrthoDB" id="270651at2759"/>
<dbReference type="GO" id="GO:0005739">
    <property type="term" value="C:mitochondrion"/>
    <property type="evidence" value="ECO:0007669"/>
    <property type="project" value="UniProtKB-SubCell"/>
</dbReference>
<gene>
    <name evidence="13" type="primary">20341243</name>
    <name evidence="12" type="ORF">GGTG_00785</name>
</gene>
<evidence type="ECO:0000259" key="11">
    <source>
        <dbReference type="SMART" id="SM00967"/>
    </source>
</evidence>
<evidence type="ECO:0000313" key="12">
    <source>
        <dbReference type="EMBL" id="EJT80791.1"/>
    </source>
</evidence>
<dbReference type="EnsemblFungi" id="EJT80791">
    <property type="protein sequence ID" value="EJT80791"/>
    <property type="gene ID" value="GGTG_00785"/>
</dbReference>
<dbReference type="GeneID" id="20341243"/>
<evidence type="ECO:0000256" key="7">
    <source>
        <dbReference type="ARBA" id="ARBA00022946"/>
    </source>
</evidence>
<dbReference type="FunFam" id="3.30.1330.30:FF:000035">
    <property type="entry name" value="TrmH family RNA methyltransferase"/>
    <property type="match status" value="1"/>
</dbReference>
<feature type="compositionally biased region" description="Basic and acidic residues" evidence="10">
    <location>
        <begin position="221"/>
        <end position="420"/>
    </location>
</feature>
<comment type="subcellular location">
    <subcellularLocation>
        <location evidence="1">Mitochondrion</location>
    </subcellularLocation>
</comment>
<name>J3NHP8_GAET3</name>
<dbReference type="SUPFAM" id="SSF75217">
    <property type="entry name" value="alpha/beta knot"/>
    <property type="match status" value="1"/>
</dbReference>
<dbReference type="SMART" id="SM00967">
    <property type="entry name" value="SpoU_sub_bind"/>
    <property type="match status" value="1"/>
</dbReference>
<dbReference type="InterPro" id="IPR029026">
    <property type="entry name" value="tRNA_m1G_MTases_N"/>
</dbReference>
<dbReference type="eggNOG" id="KOG0838">
    <property type="taxonomic scope" value="Eukaryota"/>
</dbReference>
<comment type="similarity">
    <text evidence="2">Belongs to the class IV-like SAM-binding methyltransferase superfamily. RNA methyltransferase TrmH family.</text>
</comment>
<protein>
    <recommendedName>
        <fullName evidence="9">rRNA methyltransferase 1, mitochondrial</fullName>
    </recommendedName>
</protein>
<feature type="compositionally biased region" description="Basic and acidic residues" evidence="10">
    <location>
        <begin position="43"/>
        <end position="52"/>
    </location>
</feature>
<evidence type="ECO:0000256" key="4">
    <source>
        <dbReference type="ARBA" id="ARBA00022603"/>
    </source>
</evidence>
<sequence>MIPGRFSCASGLRALTFSPRPHLLVQVGTRPSSSLSAVHRGLRQSERLDRKSYSAQRGSSVTRDGDARPPRTGRPRAGVNGDRFEKVDFKIRKGKKDIAEPPKFKPQSRSARFNDPTNSFGKNSLVYKLKSGQLRDELSALHNKDLKAAQTDEDFWRSSKRAPTSRSRSVPPSRGTARPSPSGSFWDRRGRVGSRMRGETSSAGDFRDYRPASEGVGRPAMDGRGDRTRDSAGARSSDGDAPRSRDFGAPRSRDGDAPRSRDFGAPHSRDGDAPRSRDGNAPRSRDYGTPRSRDSETPRGREVDAPRRGEYDTHRSPEYDGARSRDSEAPRVRENGAPRSREYDSPRRSKYDATRRREYGTPQSRDDDAPRSRKYDAPRSSGHDALRSREYDTPRSHERDAPRSRSAEGYRTEDHQRFGDDPEPIVATIKYTTAASQFLYGKFVVEEALRASRRKLYHLYIYGGANRENVGRDMAIERLAEKKGVKVTTLGEQDQKLMAKMSQGRPHNGYILEASPIPQPPVTALGPLVTEESESGGVNSNSFSIVLGHQTAEDLAINGKDTTVHARGGQHKPLVLLLDHVLDPGNLGAILRTASFLGASAVAISTKSSATLSPVALKSSAGASESIPLFAVDSPVSFLEGSKEAGWKVYAAVAAHSGSHHREHADVYSVEEGDPLASDPCILVVGSEGDGLPRMLKAKADTEISIPNQSDSLTVDSLNVSVAAALLCSAFMRGRNRLAAQRRPGGPVKSEELGIWS</sequence>
<evidence type="ECO:0000256" key="2">
    <source>
        <dbReference type="ARBA" id="ARBA00007228"/>
    </source>
</evidence>
<dbReference type="InterPro" id="IPR029028">
    <property type="entry name" value="Alpha/beta_knot_MTases"/>
</dbReference>